<gene>
    <name evidence="1" type="ORF">CABS02_01240</name>
</gene>
<reference evidence="1" key="1">
    <citation type="submission" date="2019-01" db="EMBL/GenBank/DDBJ databases">
        <title>Colletotrichum abscissum LGMF1257.</title>
        <authorList>
            <person name="Baroncelli R."/>
        </authorList>
    </citation>
    <scope>NUCLEOTIDE SEQUENCE</scope>
    <source>
        <strain evidence="1">Ca142</strain>
    </source>
</reference>
<dbReference type="AlphaFoldDB" id="A0A9P9XQS5"/>
<evidence type="ECO:0000313" key="2">
    <source>
        <dbReference type="Proteomes" id="UP001056436"/>
    </source>
</evidence>
<keyword evidence="2" id="KW-1185">Reference proteome</keyword>
<organism evidence="1 2">
    <name type="scientific">Colletotrichum abscissum</name>
    <dbReference type="NCBI Taxonomy" id="1671311"/>
    <lineage>
        <taxon>Eukaryota</taxon>
        <taxon>Fungi</taxon>
        <taxon>Dikarya</taxon>
        <taxon>Ascomycota</taxon>
        <taxon>Pezizomycotina</taxon>
        <taxon>Sordariomycetes</taxon>
        <taxon>Hypocreomycetidae</taxon>
        <taxon>Glomerellales</taxon>
        <taxon>Glomerellaceae</taxon>
        <taxon>Colletotrichum</taxon>
        <taxon>Colletotrichum acutatum species complex</taxon>
    </lineage>
</organism>
<evidence type="ECO:0000313" key="1">
    <source>
        <dbReference type="EMBL" id="KAI3558625.1"/>
    </source>
</evidence>
<comment type="caution">
    <text evidence="1">The sequence shown here is derived from an EMBL/GenBank/DDBJ whole genome shotgun (WGS) entry which is preliminary data.</text>
</comment>
<dbReference type="OrthoDB" id="4436466at2759"/>
<protein>
    <submittedName>
        <fullName evidence="1">Uncharacterized protein</fullName>
    </submittedName>
</protein>
<proteinExistence type="predicted"/>
<sequence>MASFFSKARLATFSKFAAGATITGAAGFHLWTRQCAFDDTFTPANDPLFQHSLLKKVNPNNNPDFHDCCYRTVPFDKLRPDLVEDALSGGSKLVETYSAGVWGRYGEHVPVAVRAIWQGTDFDTQAFNIQRKIMEMARKDESNAGDLWEKEELLKSTYPVGTAFADDFIVIEKSPSSILLRGGLSPRVAPDGPRELDSIISLGADLDRQARVVSFKLKSILLNGVSDGNDAPLPGPAVFLHRQYARLLVTAGVDHCVACYP</sequence>
<name>A0A9P9XQS5_9PEZI</name>
<dbReference type="EMBL" id="SDAQ01000003">
    <property type="protein sequence ID" value="KAI3558625.1"/>
    <property type="molecule type" value="Genomic_DNA"/>
</dbReference>
<dbReference type="Proteomes" id="UP001056436">
    <property type="component" value="Unassembled WGS sequence"/>
</dbReference>
<accession>A0A9P9XQS5</accession>